<evidence type="ECO:0000313" key="11">
    <source>
        <dbReference type="Proteomes" id="UP000050509"/>
    </source>
</evidence>
<comment type="subcellular location">
    <subcellularLocation>
        <location evidence="1">Membrane</location>
        <topology evidence="1">Multi-pass membrane protein</topology>
    </subcellularLocation>
</comment>
<dbReference type="InterPro" id="IPR001757">
    <property type="entry name" value="P_typ_ATPase"/>
</dbReference>
<evidence type="ECO:0000256" key="4">
    <source>
        <dbReference type="ARBA" id="ARBA00022840"/>
    </source>
</evidence>
<evidence type="ECO:0000256" key="8">
    <source>
        <dbReference type="SAM" id="Phobius"/>
    </source>
</evidence>
<keyword evidence="2 8" id="KW-0812">Transmembrane</keyword>
<reference evidence="10 11" key="1">
    <citation type="submission" date="2015-09" db="EMBL/GenBank/DDBJ databases">
        <title>Draft genome sequence of Kouleothrix aurantiaca JCM 19913.</title>
        <authorList>
            <person name="Hemp J."/>
        </authorList>
    </citation>
    <scope>NUCLEOTIDE SEQUENCE [LARGE SCALE GENOMIC DNA]</scope>
    <source>
        <strain evidence="10 11">COM-B</strain>
    </source>
</reference>
<dbReference type="InterPro" id="IPR023298">
    <property type="entry name" value="ATPase_P-typ_TM_dom_sf"/>
</dbReference>
<keyword evidence="7 8" id="KW-0472">Membrane</keyword>
<dbReference type="GO" id="GO:0016887">
    <property type="term" value="F:ATP hydrolysis activity"/>
    <property type="evidence" value="ECO:0007669"/>
    <property type="project" value="InterPro"/>
</dbReference>
<sequence length="441" mass="47584">MVEQPQPFWAIPSDQVLHQLRATPRGLTSDDARRRLAQYGANHLAPRRRTNTLVLLIAQFKSPIILLLFFAAVLSFALGERTDAAIILVILIASGLLSFWQERGAADAVQRLLATIQTKATVLRDGVAADIPLEDVVPGDCVALNAGDLIPGDCQILDSNDLFVDESTLTGETFPVEKRAGVLAPDTPLNRRTNALFLGTHVISGMATALVTRTGRGTEFGQVSERLAVRAPETEFEQGIRRFGNLLLEITLMLVLAIFAINVYFQRPVVDSFLFALALAVGLTPQLLPAIISIVLAQGAKRMAREHVVVKQLASIENFGSMNVLCSDKTGTLTEGSVRLQAAQDVAGHDSAAVLRLAYLNAAYETGLTNPIDAAIRAHCSFDLQQVQKLDEIPYDFLRKRLSILVVDGGQRVLITKGALANVLDVCTLAALPDGTLAPIA</sequence>
<proteinExistence type="predicted"/>
<dbReference type="PROSITE" id="PS00154">
    <property type="entry name" value="ATPASE_E1_E2"/>
    <property type="match status" value="1"/>
</dbReference>
<evidence type="ECO:0000256" key="1">
    <source>
        <dbReference type="ARBA" id="ARBA00004141"/>
    </source>
</evidence>
<feature type="transmembrane region" description="Helical" evidence="8">
    <location>
        <begin position="246"/>
        <end position="266"/>
    </location>
</feature>
<name>A0A0P9D6H8_9CHLR</name>
<dbReference type="InterPro" id="IPR023299">
    <property type="entry name" value="ATPase_P-typ_cyto_dom_N"/>
</dbReference>
<dbReference type="PRINTS" id="PR00121">
    <property type="entry name" value="NAKATPASE"/>
</dbReference>
<accession>A0A0P9D6H8</accession>
<keyword evidence="4" id="KW-0067">ATP-binding</keyword>
<evidence type="ECO:0000256" key="5">
    <source>
        <dbReference type="ARBA" id="ARBA00022967"/>
    </source>
</evidence>
<dbReference type="FunFam" id="3.40.50.1000:FF:000001">
    <property type="entry name" value="Phospholipid-transporting ATPase IC"/>
    <property type="match status" value="1"/>
</dbReference>
<evidence type="ECO:0000313" key="10">
    <source>
        <dbReference type="EMBL" id="KPV50788.1"/>
    </source>
</evidence>
<dbReference type="InterPro" id="IPR008250">
    <property type="entry name" value="ATPase_P-typ_transduc_dom_A_sf"/>
</dbReference>
<dbReference type="InterPro" id="IPR004014">
    <property type="entry name" value="ATPase_P-typ_cation-transptr_N"/>
</dbReference>
<keyword evidence="5" id="KW-1278">Translocase</keyword>
<feature type="domain" description="Cation-transporting P-type ATPase N-terminal" evidence="9">
    <location>
        <begin position="7"/>
        <end position="80"/>
    </location>
</feature>
<dbReference type="AlphaFoldDB" id="A0A0P9D6H8"/>
<evidence type="ECO:0000256" key="6">
    <source>
        <dbReference type="ARBA" id="ARBA00022989"/>
    </source>
</evidence>
<dbReference type="SMART" id="SM00831">
    <property type="entry name" value="Cation_ATPase_N"/>
    <property type="match status" value="1"/>
</dbReference>
<dbReference type="InterPro" id="IPR023214">
    <property type="entry name" value="HAD_sf"/>
</dbReference>
<dbReference type="Gene3D" id="3.40.1110.10">
    <property type="entry name" value="Calcium-transporting ATPase, cytoplasmic domain N"/>
    <property type="match status" value="1"/>
</dbReference>
<evidence type="ECO:0000256" key="3">
    <source>
        <dbReference type="ARBA" id="ARBA00022741"/>
    </source>
</evidence>
<feature type="transmembrane region" description="Helical" evidence="8">
    <location>
        <begin position="272"/>
        <end position="297"/>
    </location>
</feature>
<keyword evidence="11" id="KW-1185">Reference proteome</keyword>
<dbReference type="GO" id="GO:0016020">
    <property type="term" value="C:membrane"/>
    <property type="evidence" value="ECO:0007669"/>
    <property type="project" value="UniProtKB-SubCell"/>
</dbReference>
<dbReference type="Gene3D" id="1.20.1110.10">
    <property type="entry name" value="Calcium-transporting ATPase, transmembrane domain"/>
    <property type="match status" value="1"/>
</dbReference>
<evidence type="ECO:0000256" key="2">
    <source>
        <dbReference type="ARBA" id="ARBA00022692"/>
    </source>
</evidence>
<dbReference type="Pfam" id="PF00690">
    <property type="entry name" value="Cation_ATPase_N"/>
    <property type="match status" value="1"/>
</dbReference>
<dbReference type="Pfam" id="PF00122">
    <property type="entry name" value="E1-E2_ATPase"/>
    <property type="match status" value="1"/>
</dbReference>
<dbReference type="InterPro" id="IPR018303">
    <property type="entry name" value="ATPase_P-typ_P_site"/>
</dbReference>
<feature type="non-terminal residue" evidence="10">
    <location>
        <position position="441"/>
    </location>
</feature>
<gene>
    <name evidence="10" type="ORF">SE17_24905</name>
</gene>
<feature type="transmembrane region" description="Helical" evidence="8">
    <location>
        <begin position="84"/>
        <end position="101"/>
    </location>
</feature>
<evidence type="ECO:0000256" key="7">
    <source>
        <dbReference type="ARBA" id="ARBA00023136"/>
    </source>
</evidence>
<dbReference type="SUPFAM" id="SSF81665">
    <property type="entry name" value="Calcium ATPase, transmembrane domain M"/>
    <property type="match status" value="1"/>
</dbReference>
<protein>
    <submittedName>
        <fullName evidence="10">Magnesium transporter</fullName>
    </submittedName>
</protein>
<comment type="caution">
    <text evidence="10">The sequence shown here is derived from an EMBL/GenBank/DDBJ whole genome shotgun (WGS) entry which is preliminary data.</text>
</comment>
<organism evidence="10 11">
    <name type="scientific">Kouleothrix aurantiaca</name>
    <dbReference type="NCBI Taxonomy" id="186479"/>
    <lineage>
        <taxon>Bacteria</taxon>
        <taxon>Bacillati</taxon>
        <taxon>Chloroflexota</taxon>
        <taxon>Chloroflexia</taxon>
        <taxon>Chloroflexales</taxon>
        <taxon>Roseiflexineae</taxon>
        <taxon>Roseiflexaceae</taxon>
        <taxon>Kouleothrix</taxon>
    </lineage>
</organism>
<dbReference type="Proteomes" id="UP000050509">
    <property type="component" value="Unassembled WGS sequence"/>
</dbReference>
<keyword evidence="6 8" id="KW-1133">Transmembrane helix</keyword>
<dbReference type="SUPFAM" id="SSF81653">
    <property type="entry name" value="Calcium ATPase, transduction domain A"/>
    <property type="match status" value="1"/>
</dbReference>
<evidence type="ECO:0000259" key="9">
    <source>
        <dbReference type="SMART" id="SM00831"/>
    </source>
</evidence>
<feature type="transmembrane region" description="Helical" evidence="8">
    <location>
        <begin position="53"/>
        <end position="78"/>
    </location>
</feature>
<dbReference type="Gene3D" id="2.70.150.10">
    <property type="entry name" value="Calcium-transporting ATPase, cytoplasmic transduction domain A"/>
    <property type="match status" value="1"/>
</dbReference>
<dbReference type="NCBIfam" id="TIGR01494">
    <property type="entry name" value="ATPase_P-type"/>
    <property type="match status" value="1"/>
</dbReference>
<dbReference type="EMBL" id="LJCR01001216">
    <property type="protein sequence ID" value="KPV50788.1"/>
    <property type="molecule type" value="Genomic_DNA"/>
</dbReference>
<keyword evidence="3" id="KW-0547">Nucleotide-binding</keyword>
<dbReference type="Gene3D" id="3.40.50.1000">
    <property type="entry name" value="HAD superfamily/HAD-like"/>
    <property type="match status" value="1"/>
</dbReference>
<dbReference type="PANTHER" id="PTHR42861">
    <property type="entry name" value="CALCIUM-TRANSPORTING ATPASE"/>
    <property type="match status" value="1"/>
</dbReference>
<dbReference type="SUPFAM" id="SSF81660">
    <property type="entry name" value="Metal cation-transporting ATPase, ATP-binding domain N"/>
    <property type="match status" value="1"/>
</dbReference>
<dbReference type="GO" id="GO:0005524">
    <property type="term" value="F:ATP binding"/>
    <property type="evidence" value="ECO:0007669"/>
    <property type="project" value="UniProtKB-KW"/>
</dbReference>
<dbReference type="InterPro" id="IPR059000">
    <property type="entry name" value="ATPase_P-type_domA"/>
</dbReference>
<dbReference type="PRINTS" id="PR00119">
    <property type="entry name" value="CATATPASE"/>
</dbReference>